<evidence type="ECO:0000313" key="2">
    <source>
        <dbReference type="EMBL" id="TXJ21270.1"/>
    </source>
</evidence>
<sequence length="265" mass="30495">MKRKLLNIIILTLIFSALAFSQSNFMDYNIIDIKPIETNIVVPFITNLQTNRIFSNSLFRPGTNIYNDDFTHRHSLGIDFGTTLFSTLIAPFLFNLTYEQPDGAYRKALDGKFGFRFAYTYRLLQKMELDATLGMYFINTYYTNTKGYYSGSVYAIPFSAGVRFYFNKGNNATGFFLLPKIGGTFFITKANLYRYDKNKVENKNTFVFDKYLALEMGFRIDISRSFGLTSGVRPFIDISIMDVGVSFVYALRFVPLPRFSVGIFF</sequence>
<dbReference type="AlphaFoldDB" id="A0A5C8D7Q4"/>
<feature type="chain" id="PRO_5044096898" description="Outer membrane protein beta-barrel domain-containing protein" evidence="1">
    <location>
        <begin position="20"/>
        <end position="265"/>
    </location>
</feature>
<evidence type="ECO:0000256" key="1">
    <source>
        <dbReference type="SAM" id="SignalP"/>
    </source>
</evidence>
<evidence type="ECO:0000313" key="5">
    <source>
        <dbReference type="Proteomes" id="UP000324638"/>
    </source>
</evidence>
<feature type="signal peptide" evidence="1">
    <location>
        <begin position="1"/>
        <end position="19"/>
    </location>
</feature>
<evidence type="ECO:0000313" key="4">
    <source>
        <dbReference type="Proteomes" id="UP000322307"/>
    </source>
</evidence>
<keyword evidence="1" id="KW-0732">Signal</keyword>
<name>A0A5C8D7Q4_9SPIR</name>
<dbReference type="Proteomes" id="UP000322307">
    <property type="component" value="Unassembled WGS sequence"/>
</dbReference>
<evidence type="ECO:0008006" key="6">
    <source>
        <dbReference type="Google" id="ProtNLM"/>
    </source>
</evidence>
<evidence type="ECO:0000313" key="3">
    <source>
        <dbReference type="EMBL" id="TXJ48985.1"/>
    </source>
</evidence>
<dbReference type="EMBL" id="SAYE01000015">
    <property type="protein sequence ID" value="TXJ48985.1"/>
    <property type="molecule type" value="Genomic_DNA"/>
</dbReference>
<comment type="caution">
    <text evidence="2">The sequence shown here is derived from an EMBL/GenBank/DDBJ whole genome shotgun (WGS) entry which is preliminary data.</text>
</comment>
<proteinExistence type="predicted"/>
<dbReference type="EMBL" id="SAXU01000001">
    <property type="protein sequence ID" value="TXJ21270.1"/>
    <property type="molecule type" value="Genomic_DNA"/>
</dbReference>
<protein>
    <recommendedName>
        <fullName evidence="6">Outer membrane protein beta-barrel domain-containing protein</fullName>
    </recommendedName>
</protein>
<reference evidence="4 5" key="1">
    <citation type="journal article" date="1992" name="Lakartidningen">
        <title>[Penicillin V and not amoxicillin is the first choice preparation in acute otitis].</title>
        <authorList>
            <person name="Kamme C."/>
            <person name="Lundgren K."/>
            <person name="Prellner K."/>
        </authorList>
    </citation>
    <scope>NUCLEOTIDE SEQUENCE [LARGE SCALE GENOMIC DNA]</scope>
    <source>
        <strain evidence="2 5">513A</strain>
        <strain evidence="3 4">PC3939II</strain>
    </source>
</reference>
<reference evidence="2" key="2">
    <citation type="submission" date="2019-01" db="EMBL/GenBank/DDBJ databases">
        <authorList>
            <person name="Thorell K."/>
        </authorList>
    </citation>
    <scope>NUCLEOTIDE SEQUENCE</scope>
    <source>
        <strain evidence="2">513A</strain>
        <strain evidence="3">PC3939II</strain>
    </source>
</reference>
<accession>A0A5C8D7Q4</accession>
<dbReference type="RefSeq" id="WP_147718351.1">
    <property type="nucleotide sequence ID" value="NZ_CATXRK010000003.1"/>
</dbReference>
<dbReference type="Proteomes" id="UP000324638">
    <property type="component" value="Unassembled WGS sequence"/>
</dbReference>
<organism evidence="2 5">
    <name type="scientific">Brachyspira aalborgi</name>
    <dbReference type="NCBI Taxonomy" id="29522"/>
    <lineage>
        <taxon>Bacteria</taxon>
        <taxon>Pseudomonadati</taxon>
        <taxon>Spirochaetota</taxon>
        <taxon>Spirochaetia</taxon>
        <taxon>Brachyspirales</taxon>
        <taxon>Brachyspiraceae</taxon>
        <taxon>Brachyspira</taxon>
    </lineage>
</organism>
<gene>
    <name evidence="2" type="ORF">EPJ79_09140</name>
    <name evidence="3" type="ORF">EPJ84_08310</name>
</gene>